<protein>
    <submittedName>
        <fullName evidence="2">Helix-turn-helix protein</fullName>
    </submittedName>
</protein>
<proteinExistence type="predicted"/>
<dbReference type="SUPFAM" id="SSF47413">
    <property type="entry name" value="lambda repressor-like DNA-binding domains"/>
    <property type="match status" value="1"/>
</dbReference>
<accession>A0A0F5MQK0</accession>
<feature type="domain" description="HTH cro/C1-type" evidence="1">
    <location>
        <begin position="35"/>
        <end position="90"/>
    </location>
</feature>
<keyword evidence="3" id="KW-1185">Reference proteome</keyword>
<evidence type="ECO:0000313" key="3">
    <source>
        <dbReference type="Proteomes" id="UP000033358"/>
    </source>
</evidence>
<gene>
    <name evidence="2" type="ORF">SZ25_00042</name>
</gene>
<dbReference type="Proteomes" id="UP000033358">
    <property type="component" value="Unassembled WGS sequence"/>
</dbReference>
<dbReference type="InterPro" id="IPR010982">
    <property type="entry name" value="Lambda_DNA-bd_dom_sf"/>
</dbReference>
<comment type="caution">
    <text evidence="2">The sequence shown here is derived from an EMBL/GenBank/DDBJ whole genome shotgun (WGS) entry which is preliminary data.</text>
</comment>
<dbReference type="EMBL" id="JYHA01000012">
    <property type="protein sequence ID" value="KKB96859.1"/>
    <property type="molecule type" value="Genomic_DNA"/>
</dbReference>
<dbReference type="GO" id="GO:0003677">
    <property type="term" value="F:DNA binding"/>
    <property type="evidence" value="ECO:0007669"/>
    <property type="project" value="InterPro"/>
</dbReference>
<dbReference type="InterPro" id="IPR001387">
    <property type="entry name" value="Cro/C1-type_HTH"/>
</dbReference>
<dbReference type="AlphaFoldDB" id="A0A0F5MQK0"/>
<organism evidence="2 3">
    <name type="scientific">Candidatus Arcanibacter lacustris</name>
    <dbReference type="NCBI Taxonomy" id="1607817"/>
    <lineage>
        <taxon>Bacteria</taxon>
        <taxon>Pseudomonadati</taxon>
        <taxon>Pseudomonadota</taxon>
        <taxon>Alphaproteobacteria</taxon>
        <taxon>Rickettsiales</taxon>
        <taxon>Candidatus Arcanibacter</taxon>
    </lineage>
</organism>
<name>A0A0F5MQK0_9RICK</name>
<dbReference type="Pfam" id="PF01381">
    <property type="entry name" value="HTH_3"/>
    <property type="match status" value="1"/>
</dbReference>
<dbReference type="SMART" id="SM00530">
    <property type="entry name" value="HTH_XRE"/>
    <property type="match status" value="1"/>
</dbReference>
<dbReference type="PROSITE" id="PS50943">
    <property type="entry name" value="HTH_CROC1"/>
    <property type="match status" value="1"/>
</dbReference>
<reference evidence="2 3" key="1">
    <citation type="submission" date="2015-02" db="EMBL/GenBank/DDBJ databases">
        <title>Single cell genomics of a rare environmental alphaproteobacterium provides unique insights into Rickettsiaceae evolution.</title>
        <authorList>
            <person name="Martijn J."/>
            <person name="Schulz F."/>
            <person name="Zaremba-Niedzwiedzka K."/>
            <person name="Viklund J."/>
            <person name="Stepanauskas R."/>
            <person name="Andersson S.G.E."/>
            <person name="Horn M."/>
            <person name="Guy L."/>
            <person name="Ettema T.J.G."/>
        </authorList>
    </citation>
    <scope>NUCLEOTIDE SEQUENCE [LARGE SCALE GENOMIC DNA]</scope>
    <source>
        <strain evidence="2 3">SCGC AAA041-L04</strain>
    </source>
</reference>
<evidence type="ECO:0000313" key="2">
    <source>
        <dbReference type="EMBL" id="KKB96859.1"/>
    </source>
</evidence>
<sequence length="100" mass="11073">MLISFNDTAKKLSEDKEVLDSYREQEPKYALIRSLIRARINSGLSQEELAKRMHTSQSSIARLEGGGQLPSINTIFKYAKATNTVPIISFIDSKAAAVSL</sequence>
<evidence type="ECO:0000259" key="1">
    <source>
        <dbReference type="PROSITE" id="PS50943"/>
    </source>
</evidence>
<dbReference type="Gene3D" id="1.10.260.40">
    <property type="entry name" value="lambda repressor-like DNA-binding domains"/>
    <property type="match status" value="1"/>
</dbReference>
<dbReference type="CDD" id="cd00093">
    <property type="entry name" value="HTH_XRE"/>
    <property type="match status" value="1"/>
</dbReference>